<protein>
    <recommendedName>
        <fullName evidence="2">Phosphatidic acid phosphatase type 2/haloperoxidase domain-containing protein</fullName>
    </recommendedName>
</protein>
<dbReference type="Proteomes" id="UP000178449">
    <property type="component" value="Unassembled WGS sequence"/>
</dbReference>
<keyword evidence="1" id="KW-0812">Transmembrane</keyword>
<name>A0A1F6GAW9_9PROT</name>
<keyword evidence="1" id="KW-1133">Transmembrane helix</keyword>
<organism evidence="3 4">
    <name type="scientific">Candidatus Lambdaproteobacteria bacterium RIFOXYD2_FULL_50_16</name>
    <dbReference type="NCBI Taxonomy" id="1817772"/>
    <lineage>
        <taxon>Bacteria</taxon>
        <taxon>Pseudomonadati</taxon>
        <taxon>Pseudomonadota</taxon>
        <taxon>Candidatus Lambdaproteobacteria</taxon>
    </lineage>
</organism>
<dbReference type="EMBL" id="MFNE01000026">
    <property type="protein sequence ID" value="OGG95257.1"/>
    <property type="molecule type" value="Genomic_DNA"/>
</dbReference>
<feature type="transmembrane region" description="Helical" evidence="1">
    <location>
        <begin position="38"/>
        <end position="57"/>
    </location>
</feature>
<dbReference type="SMART" id="SM00014">
    <property type="entry name" value="acidPPc"/>
    <property type="match status" value="1"/>
</dbReference>
<comment type="caution">
    <text evidence="3">The sequence shown here is derived from an EMBL/GenBank/DDBJ whole genome shotgun (WGS) entry which is preliminary data.</text>
</comment>
<dbReference type="Pfam" id="PF01569">
    <property type="entry name" value="PAP2"/>
    <property type="match status" value="1"/>
</dbReference>
<evidence type="ECO:0000313" key="4">
    <source>
        <dbReference type="Proteomes" id="UP000178449"/>
    </source>
</evidence>
<dbReference type="InterPro" id="IPR000326">
    <property type="entry name" value="PAP2/HPO"/>
</dbReference>
<accession>A0A1F6GAW9</accession>
<dbReference type="SUPFAM" id="SSF48317">
    <property type="entry name" value="Acid phosphatase/Vanadium-dependent haloperoxidase"/>
    <property type="match status" value="1"/>
</dbReference>
<feature type="domain" description="Phosphatidic acid phosphatase type 2/haloperoxidase" evidence="2">
    <location>
        <begin position="69"/>
        <end position="189"/>
    </location>
</feature>
<feature type="transmembrane region" description="Helical" evidence="1">
    <location>
        <begin position="145"/>
        <end position="164"/>
    </location>
</feature>
<proteinExistence type="predicted"/>
<evidence type="ECO:0000259" key="2">
    <source>
        <dbReference type="SMART" id="SM00014"/>
    </source>
</evidence>
<dbReference type="InterPro" id="IPR036938">
    <property type="entry name" value="PAP2/HPO_sf"/>
</dbReference>
<evidence type="ECO:0000313" key="3">
    <source>
        <dbReference type="EMBL" id="OGG95257.1"/>
    </source>
</evidence>
<dbReference type="CDD" id="cd03396">
    <property type="entry name" value="PAP2_like_6"/>
    <property type="match status" value="1"/>
</dbReference>
<sequence>MVAEYFDLDRRWVSQYYESGFFLAEEQPYKWLYEEGTIPSLILTLIAGLGVAGSYLIKRLAPYRRSWLVVLLTALIGGTILINAILKDYWGRPRPRQVVEFGGAWEYLPFYQPGTPGRGESFPCGHCTSGFIFISLATFYRTQPLAAGGAVIGGLVYGVFISKARMVQGGHFPTDAFWSLGLVLASSFFFHLLLVRPQEKGGDPLKDPKKRAMMLGGMVLFIVLATMAFMTRRPYFKNDRTDLPYFDDRIKSIELQMSEKPQSFKVLWDQETGGVIEVEIQGFGWPSNTHRIRYWADTDDLGGLLVKARFDPIGYYSEIEHRVTLHLPKNRQNDLQVTPKEQITPPFN</sequence>
<feature type="transmembrane region" description="Helical" evidence="1">
    <location>
        <begin position="66"/>
        <end position="86"/>
    </location>
</feature>
<dbReference type="AlphaFoldDB" id="A0A1F6GAW9"/>
<feature type="transmembrane region" description="Helical" evidence="1">
    <location>
        <begin position="176"/>
        <end position="194"/>
    </location>
</feature>
<reference evidence="3 4" key="1">
    <citation type="journal article" date="2016" name="Nat. Commun.">
        <title>Thousands of microbial genomes shed light on interconnected biogeochemical processes in an aquifer system.</title>
        <authorList>
            <person name="Anantharaman K."/>
            <person name="Brown C.T."/>
            <person name="Hug L.A."/>
            <person name="Sharon I."/>
            <person name="Castelle C.J."/>
            <person name="Probst A.J."/>
            <person name="Thomas B.C."/>
            <person name="Singh A."/>
            <person name="Wilkins M.J."/>
            <person name="Karaoz U."/>
            <person name="Brodie E.L."/>
            <person name="Williams K.H."/>
            <person name="Hubbard S.S."/>
            <person name="Banfield J.F."/>
        </authorList>
    </citation>
    <scope>NUCLEOTIDE SEQUENCE [LARGE SCALE GENOMIC DNA]</scope>
</reference>
<feature type="transmembrane region" description="Helical" evidence="1">
    <location>
        <begin position="214"/>
        <end position="231"/>
    </location>
</feature>
<dbReference type="Gene3D" id="1.20.144.10">
    <property type="entry name" value="Phosphatidic acid phosphatase type 2/haloperoxidase"/>
    <property type="match status" value="2"/>
</dbReference>
<keyword evidence="1" id="KW-0472">Membrane</keyword>
<evidence type="ECO:0000256" key="1">
    <source>
        <dbReference type="SAM" id="Phobius"/>
    </source>
</evidence>
<gene>
    <name evidence="3" type="ORF">A2527_08785</name>
</gene>
<dbReference type="STRING" id="1817772.A2527_08785"/>